<dbReference type="Pfam" id="PF03358">
    <property type="entry name" value="FMN_red"/>
    <property type="match status" value="1"/>
</dbReference>
<dbReference type="Proteomes" id="UP000198614">
    <property type="component" value="Unassembled WGS sequence"/>
</dbReference>
<dbReference type="InterPro" id="IPR050712">
    <property type="entry name" value="NAD(P)H-dep_reductase"/>
</dbReference>
<organism evidence="2 3">
    <name type="scientific">Streptomyces griseoaurantiacus</name>
    <dbReference type="NCBI Taxonomy" id="68213"/>
    <lineage>
        <taxon>Bacteria</taxon>
        <taxon>Bacillati</taxon>
        <taxon>Actinomycetota</taxon>
        <taxon>Actinomycetes</taxon>
        <taxon>Kitasatosporales</taxon>
        <taxon>Streptomycetaceae</taxon>
        <taxon>Streptomyces</taxon>
        <taxon>Streptomyces aurantiacus group</taxon>
    </lineage>
</organism>
<feature type="domain" description="NADPH-dependent FMN reductase-like" evidence="1">
    <location>
        <begin position="3"/>
        <end position="149"/>
    </location>
</feature>
<dbReference type="PANTHER" id="PTHR30543:SF21">
    <property type="entry name" value="NAD(P)H-DEPENDENT FMN REDUCTASE LOT6"/>
    <property type="match status" value="1"/>
</dbReference>
<accession>A0A1G7WLE6</accession>
<protein>
    <submittedName>
        <fullName evidence="2">NAD(P)H-dependent FMN reductase</fullName>
    </submittedName>
</protein>
<dbReference type="SUPFAM" id="SSF52218">
    <property type="entry name" value="Flavoproteins"/>
    <property type="match status" value="1"/>
</dbReference>
<dbReference type="GO" id="GO:0005829">
    <property type="term" value="C:cytosol"/>
    <property type="evidence" value="ECO:0007669"/>
    <property type="project" value="TreeGrafter"/>
</dbReference>
<name>A0A1G7WLE6_9ACTN</name>
<dbReference type="Gene3D" id="3.40.50.360">
    <property type="match status" value="1"/>
</dbReference>
<evidence type="ECO:0000313" key="2">
    <source>
        <dbReference type="EMBL" id="SDG72688.1"/>
    </source>
</evidence>
<dbReference type="PANTHER" id="PTHR30543">
    <property type="entry name" value="CHROMATE REDUCTASE"/>
    <property type="match status" value="1"/>
</dbReference>
<dbReference type="InterPro" id="IPR005025">
    <property type="entry name" value="FMN_Rdtase-like_dom"/>
</dbReference>
<reference evidence="2 3" key="1">
    <citation type="submission" date="2016-10" db="EMBL/GenBank/DDBJ databases">
        <authorList>
            <person name="de Groot N.N."/>
        </authorList>
    </citation>
    <scope>NUCLEOTIDE SEQUENCE [LARGE SCALE GENOMIC DNA]</scope>
    <source>
        <strain evidence="2 3">CGMCC 4.1859</strain>
    </source>
</reference>
<dbReference type="OrthoDB" id="9812295at2"/>
<dbReference type="AlphaFoldDB" id="A0A1G7WLE6"/>
<dbReference type="EMBL" id="FNAX01000027">
    <property type="protein sequence ID" value="SDG72688.1"/>
    <property type="molecule type" value="Genomic_DNA"/>
</dbReference>
<gene>
    <name evidence="2" type="ORF">SAMN05216260_12757</name>
</gene>
<proteinExistence type="predicted"/>
<dbReference type="GO" id="GO:0010181">
    <property type="term" value="F:FMN binding"/>
    <property type="evidence" value="ECO:0007669"/>
    <property type="project" value="TreeGrafter"/>
</dbReference>
<dbReference type="GO" id="GO:0016491">
    <property type="term" value="F:oxidoreductase activity"/>
    <property type="evidence" value="ECO:0007669"/>
    <property type="project" value="InterPro"/>
</dbReference>
<evidence type="ECO:0000259" key="1">
    <source>
        <dbReference type="Pfam" id="PF03358"/>
    </source>
</evidence>
<sequence length="192" mass="21165">MSKLEIIVASTRPGRVGPSVAHWIESEAAAHGGFDEVEVVDLAEVNLPFMNEPHHPRLGCYTHQHTRDWSAKVAEADAFVFVMPEYNYGYNAELKNAIDYLHSEWQYKPVGMVSYGGVSAGTRAAQMIKQVVTTLKMTPVFEAVSIPFVNQLLDEDGRLVPNDVMTGSAKAMLDELVRVTEALRPLRAPAAP</sequence>
<evidence type="ECO:0000313" key="3">
    <source>
        <dbReference type="Proteomes" id="UP000198614"/>
    </source>
</evidence>
<dbReference type="InterPro" id="IPR029039">
    <property type="entry name" value="Flavoprotein-like_sf"/>
</dbReference>